<keyword evidence="5" id="KW-0326">Glycosidase</keyword>
<dbReference type="InterPro" id="IPR050991">
    <property type="entry name" value="ECM_Regulatory_Proteins"/>
</dbReference>
<keyword evidence="3" id="KW-0136">Cellulose degradation</keyword>
<dbReference type="InterPro" id="IPR005102">
    <property type="entry name" value="Carbo-bd_X2"/>
</dbReference>
<dbReference type="Pfam" id="PF03442">
    <property type="entry name" value="CBM_X2"/>
    <property type="match status" value="1"/>
</dbReference>
<dbReference type="InterPro" id="IPR003961">
    <property type="entry name" value="FN3_dom"/>
</dbReference>
<feature type="domain" description="Fibronectin type-III" evidence="11">
    <location>
        <begin position="1641"/>
        <end position="1744"/>
    </location>
</feature>
<organism evidence="12 13">
    <name type="scientific">Eggerthella lenta</name>
    <name type="common">Eubacterium lentum</name>
    <dbReference type="NCBI Taxonomy" id="84112"/>
    <lineage>
        <taxon>Bacteria</taxon>
        <taxon>Bacillati</taxon>
        <taxon>Actinomycetota</taxon>
        <taxon>Coriobacteriia</taxon>
        <taxon>Eggerthellales</taxon>
        <taxon>Eggerthellaceae</taxon>
        <taxon>Eggerthella</taxon>
    </lineage>
</organism>
<evidence type="ECO:0000256" key="9">
    <source>
        <dbReference type="SAM" id="SignalP"/>
    </source>
</evidence>
<feature type="domain" description="Fibronectin type-III" evidence="11">
    <location>
        <begin position="2905"/>
        <end position="2997"/>
    </location>
</feature>
<dbReference type="InterPro" id="IPR036116">
    <property type="entry name" value="FN3_sf"/>
</dbReference>
<evidence type="ECO:0000313" key="12">
    <source>
        <dbReference type="EMBL" id="TNU90720.1"/>
    </source>
</evidence>
<feature type="region of interest" description="Disordered" evidence="7">
    <location>
        <begin position="3767"/>
        <end position="3810"/>
    </location>
</feature>
<feature type="chain" id="PRO_5022712481" evidence="9">
    <location>
        <begin position="43"/>
        <end position="3842"/>
    </location>
</feature>
<dbReference type="Gene3D" id="2.60.40.2700">
    <property type="match status" value="1"/>
</dbReference>
<proteinExistence type="predicted"/>
<keyword evidence="1 9" id="KW-0732">Signal</keyword>
<keyword evidence="6" id="KW-0624">Polysaccharide degradation</keyword>
<feature type="domain" description="Ig-like" evidence="10">
    <location>
        <begin position="1737"/>
        <end position="1840"/>
    </location>
</feature>
<comment type="caution">
    <text evidence="12">The sequence shown here is derived from an EMBL/GenBank/DDBJ whole genome shotgun (WGS) entry which is preliminary data.</text>
</comment>
<dbReference type="InterPro" id="IPR013098">
    <property type="entry name" value="Ig_I-set"/>
</dbReference>
<feature type="domain" description="Fibronectin type-III" evidence="11">
    <location>
        <begin position="3301"/>
        <end position="3394"/>
    </location>
</feature>
<dbReference type="SUPFAM" id="SSF49265">
    <property type="entry name" value="Fibronectin type III"/>
    <property type="match status" value="11"/>
</dbReference>
<feature type="compositionally biased region" description="Low complexity" evidence="7">
    <location>
        <begin position="3514"/>
        <end position="3531"/>
    </location>
</feature>
<evidence type="ECO:0000259" key="10">
    <source>
        <dbReference type="PROSITE" id="PS50835"/>
    </source>
</evidence>
<dbReference type="Proteomes" id="UP000312594">
    <property type="component" value="Unassembled WGS sequence"/>
</dbReference>
<keyword evidence="8" id="KW-1133">Transmembrane helix</keyword>
<feature type="domain" description="Fibronectin type-III" evidence="11">
    <location>
        <begin position="1852"/>
        <end position="1946"/>
    </location>
</feature>
<evidence type="ECO:0000256" key="6">
    <source>
        <dbReference type="ARBA" id="ARBA00023326"/>
    </source>
</evidence>
<feature type="compositionally biased region" description="Pro residues" evidence="7">
    <location>
        <begin position="3773"/>
        <end position="3798"/>
    </location>
</feature>
<keyword evidence="8" id="KW-0812">Transmembrane</keyword>
<evidence type="ECO:0000256" key="5">
    <source>
        <dbReference type="ARBA" id="ARBA00023295"/>
    </source>
</evidence>
<dbReference type="SMART" id="SM00060">
    <property type="entry name" value="FN3"/>
    <property type="match status" value="11"/>
</dbReference>
<dbReference type="EMBL" id="VEVP01000016">
    <property type="protein sequence ID" value="TNU90720.1"/>
    <property type="molecule type" value="Genomic_DNA"/>
</dbReference>
<protein>
    <submittedName>
        <fullName evidence="12">Uncharacterized protein</fullName>
    </submittedName>
</protein>
<dbReference type="PANTHER" id="PTHR46708">
    <property type="entry name" value="TENASCIN"/>
    <property type="match status" value="1"/>
</dbReference>
<dbReference type="PANTHER" id="PTHR46708:SF2">
    <property type="entry name" value="FIBRONECTIN TYPE-III DOMAIN-CONTAINING PROTEIN"/>
    <property type="match status" value="1"/>
</dbReference>
<dbReference type="InterPro" id="IPR013783">
    <property type="entry name" value="Ig-like_fold"/>
</dbReference>
<dbReference type="Gene3D" id="2.160.20.110">
    <property type="match status" value="1"/>
</dbReference>
<evidence type="ECO:0000313" key="13">
    <source>
        <dbReference type="Proteomes" id="UP000312594"/>
    </source>
</evidence>
<feature type="domain" description="Fibronectin type-III" evidence="11">
    <location>
        <begin position="2263"/>
        <end position="2357"/>
    </location>
</feature>
<feature type="region of interest" description="Disordered" evidence="7">
    <location>
        <begin position="3500"/>
        <end position="3535"/>
    </location>
</feature>
<feature type="domain" description="Fibronectin type-III" evidence="11">
    <location>
        <begin position="1426"/>
        <end position="1528"/>
    </location>
</feature>
<dbReference type="PROSITE" id="PS50853">
    <property type="entry name" value="FN3"/>
    <property type="match status" value="12"/>
</dbReference>
<reference evidence="12 13" key="1">
    <citation type="journal article" date="2005" name="Appl. Environ. Microbiol.">
        <title>Intestinal bacterial communities that produce active estrogen-like compounds enterodiol and enterolactone in humans.</title>
        <authorList>
            <person name="Clavel T."/>
            <person name="Henderson G."/>
            <person name="Alpert C.A."/>
            <person name="Philippe C."/>
            <person name="Rigottier-Gois L."/>
            <person name="Dore J."/>
            <person name="Blaut M."/>
        </authorList>
    </citation>
    <scope>NUCLEOTIDE SEQUENCE [LARGE SCALE GENOMIC DNA]</scope>
    <source>
        <strain evidence="12 13">SECO-MT75m2</strain>
    </source>
</reference>
<feature type="domain" description="Ig-like" evidence="10">
    <location>
        <begin position="2800"/>
        <end position="2898"/>
    </location>
</feature>
<dbReference type="SUPFAM" id="SSF48726">
    <property type="entry name" value="Immunoglobulin"/>
    <property type="match status" value="1"/>
</dbReference>
<gene>
    <name evidence="12" type="ORF">FIC87_08275</name>
</gene>
<dbReference type="GO" id="GO:0030245">
    <property type="term" value="P:cellulose catabolic process"/>
    <property type="evidence" value="ECO:0007669"/>
    <property type="project" value="UniProtKB-KW"/>
</dbReference>
<dbReference type="Pfam" id="PF00041">
    <property type="entry name" value="fn3"/>
    <property type="match status" value="6"/>
</dbReference>
<feature type="domain" description="Fibronectin type-III" evidence="11">
    <location>
        <begin position="3104"/>
        <end position="3196"/>
    </location>
</feature>
<evidence type="ECO:0000259" key="11">
    <source>
        <dbReference type="PROSITE" id="PS50853"/>
    </source>
</evidence>
<dbReference type="GO" id="GO:0016798">
    <property type="term" value="F:hydrolase activity, acting on glycosyl bonds"/>
    <property type="evidence" value="ECO:0007669"/>
    <property type="project" value="UniProtKB-KW"/>
</dbReference>
<sequence>MGQVLKREHGSKQAAFAALLTTGMLFALLALAGLAAPLPAYAAELQGSGTEDDPTLIYNTDDLIAWCNKLRDMKSSEEHNQHARLMADLVDDGCVNDKVITDMNYPDFQAAEFDGNNHLIELRLNSHGGMFETGGMPLGVNTEATIRNINFVGTVSNSVSDSRNAGTVFARVGTPGDEEDDRRIGVWNCTNQATVHAYGNAGGFIGSYHDEEHGYISVIYCANFGYVTSENAHAGGMAGSVEQVGGNRRTARVLYCSNNGSIMSQGGTFENRDGEEFGGSAGGLMGYLSYGSINNFTFGRNYNQGAIESQGGLGYAGGLVGYLDTAYKNGEISGCYNTGLIKAQASSDQAGGIVGRAQAGGYGVWIAHSLTSRESMPAGAMDDSYHNGTVVDEAQIGSAFAVEYLDDHNYVLDNAGSYTHSGLPVFTTTGVGESFTVTLVSPVAGKVSYADAYWNTAVSPDALSAAAYAPEGYRLAYWTSEAPDAGSGWSKPPEEFLGIVYGDVTLYAYCVPATANVKFDLNAPKNNSGKYVLEPMGDKGSMPNKTIAENEPVGALPVCYYTGTPVSDGCSFLGWATEQDGSLPTAEWISESSTNLYDYMDEESQTVTLFAQWGEEGLPAFEILRQPEDCTLSAAAGVPHDAWFDFATSFQTDTTDDFETTLQRKLRAGDNWEDVCSVGYNDTQYVFDIESSDEACYDYRFKIEYRSWPREGTVYTSSANIVLSIPQSEAEAAAVVLKGDGADDEVLGTHTYDVSGKITSDLERLMDESVPGGFAHLAWIEGGPDNILPANGTAAGKQYVDNARAFTLENRHLEEGQTYTLCVSRVFDDYYRAGRYQGESEPYRVQFTVPRADDVPASVTPVRVTDQPVVQGSGDAAQAVEFEANYSAPVNGTFNLAADAQWTRKHAGDVDVQWQCKLQGGGWTNLPDDFFAKDGKGKPIAGQVWSDDRTAARLHATLNAAAELDGARFRVLLSTPPSPVDTASEQSEKDLDLFSPEVTNLQANVNDDIPHVSVTWDWMDGAGNVVPSDGFLVLVQMKDGEDWSTASAGRVYTRTYDADLVSDKAYRVIVRADVDGLEGRTAAPCEFKTAYKKSVSLTWPASYGMMRADGSPSNLDVDYDWSDYNDGHHAARYQWYLCDELDSPKQGLFDEFMTTETDTVRLPDDFDHAGRPWDPRTAQWAQVVASVWTLDDEGRPADMVEGTQATSTTLPVIHETTAPRDVRAESVGSHSAKVCWTAPAQGTAREYLVRVGDGIGKVVTAKRGETAETTYEVKVDGLANETSYALSVSANDARLSDSTAIQTAYGRDFTTLAAPAAGTWTVESSKSAYAIGETLHFTSTYAANSGTFTKAELQWYSWGEGDSSWRPEGQAVTLEGEDIDRKTWKDTFERPVDAGDYGRQWKAVATLGTPDETVSVSTNIVTIAVVPQTPDAVCGVPTPTSIPVSWTALDDVDGYWVKCAKPGADGNSASSTTYSLSASSLTPDQDGKLHYEVANLQPETRYQVSVAAFAHGVNSAFSAATTVTTSAVPDIEAPVFSQAPKSTWVEAGAEATFTAQASVDGAGAVSYAWQRKGVGERGFSPLASSEKYVMSEEAGVARLTVKDVGIQDVGAAFRCVATRSEGGQTADAVSAAAYLTVTPVPPTDEKAQATSATTGEVTWTANGAVRRFRLECVCIETDGKPSNEPERIKIVTLPDGETQGRCQFDGLTPNSIYSTTLYAAPQAGFWMTSQGQGVLVPAIKTPPACTLDSATVTMSPDQAVVEPGTPVTFSVATNADGKPEEELAYRWQRNTFGGGWYDVDGGTEATLSVTAPDGGAVEGYRCIVTSTTTRGDAHDRKTVTSDVKLLATNVPVEQPVRLAAEPGTDSARLSWAGDDARPVTYEVEYAQGPAPVDDAWMTVENVGASTSCDVEGLTPNTVYSWRVRAVARDGLQSDWALAETFTTLEESSALATVTVTPRWGTAVAGGGSNGVEYTAMTNLDDVATDESLSYQWQQSATGDEWVDMEGQTSSTFWASAANPKPCSCLYRCVVTAGKDDVPLKTITSEPVGFVSRPKVPAGLAASSVTAAAASLSWTNGLNADDGLSYRVFWRASGAADWQSANTGRAASYALSSLMPATTYEWYVQVMNDGAPSVRSAASMFMTQSLSPDAVLTRVVVSPVDQAVETGEQATFAAYTNVDDMALTTRTYKWETCDLGKDPDDPATTWTEVTAGTATGNAITLPENTDGYVRCTVTYAPPVNAFAPLSSNPVTSENKPRVRIAPTLPSNLEVDANALGQTSAKLSWNGDESRTVFDVVYRPIGETAWSREFVGDGKSITLDNLAPGTTYEWGVRFVAYADSDDPLPSGWVAGSLFATERDFAFSKVEVAPSTPSVMAGTEDKVTLTATTDADTAEETLTYQWQSKTGSSDWADVAGAKEAELEVSAQDMSVGLRAYRCEVTAARDSKEKTLESNESIVTAMPAAPTGLTVSDIHRLFPDDPNHTNVAATFRWTWDKDPAPEGLAFEVGYRKIAGQGVADPEWKSETFEYDGSMEHTTNSLDDEGLTYQWRVRAVQNGVASPWSEVDTFNTTLKEPEELNWVEVTPSDKLVGATDSVTLKATTNVDDKESKGTLAYAWEWCELAEDPRSAPDSAWTTIAGATSDTVTLFPNDSGPTFGGTNRNVRCRVTQVETDKKITSNPARVRVEPLSPYDLRTSIYSSPYGDSGVRLYWECDDSRKTSDSVLGFEVSYRMVGANEWEEVSWVAASHRNNNQYELSSLRAHLDPGATYEWRVRTVLNNGMKQSWGSGGPHTEWVDGPAFTTPRVEVTPAAAAAVVGSGRTLTFAVTSNAVVHSEGTVTYQWQRKAAGSTTWNDLKDETNSTLSIVANDATAAGTSSYRCVVQVQDVNKYNSYKRTTNEVACTLAPVAPTSLSASNIESDKAKLAWQWDQGTLSSAATFNVSYREAGAKEWTTATVADNSKEFTPEGLKPETVYEWHVQAVQNGVESLTSDTNLFVTASEHPALKLESVAVEPADQEVAPDAKAKLTAATNLDEWVDTSASITYEWQKRALDSNPDDPDVWKKIDGADSREVELEAGASGYVRCKATYDGVEVLSNEARVRVQPGAAPSNLKVDGGSIDDTTATLSWDGAPNGGDSFALSYRAVGADEWMTATGLKASPYEATGLAPGTKYEWRMCSVSADGLTSAWVPGPAFATTSPDGELGSVVVTPPSATAVAGDSKLVDDFLATVSGTAEGQSLAYQWQVQLSGGWANLPGQTGERTHLSVANLEAGVHTLRCVVTATAPGGKSETAESNEAELTLSPMAARNLVAQNVQDGAATLTWAWAGPGAADSFKVRYREEGSEVWTEVLAGKIDAAYKTCTIDGLAPGTPYEWQVQAMQGGQASEWSEYSGFVTLSNGSLKIARIWPPDVTVAANEQATFAAFTNRGNAEDVSYEWQYRALGSLEDAWEVIPDATGRVVTLDAGTIGYVRCVATQAAPAAPAAEVAEVVETPEVPEVGEVAKTAETSAAPETDEAVEANGTKEATANEATETNGSLETNEALEADEAREMLGAAETNEAPVVPEVAETLAAPAPVVVYSNQARVRVMPSAPENLAVGEVGFRDAALSWGASDMPDSTFTVAYRAVGTDEWTEIAGVTALGCELDGLVPGTRYEWRVQTVVVEDGDALASAWAYGDSFTTQTMKTYPVTAGADGTWKPGQPGLSFTVDAPRDKFLSLVVDGVELVQGTDYTVSDEGVTVTLSPDYLAKLAVGKHELVAMFIDGTASTSFTVASADPGPKPNPPSPNPPGPTPTPDPPTPTPLPDSGGKALAPTGDPLTVALPLIGCLALASACAAIMACRRKRRRS</sequence>
<dbReference type="Pfam" id="PF07679">
    <property type="entry name" value="I-set"/>
    <property type="match status" value="1"/>
</dbReference>
<dbReference type="PROSITE" id="PS50835">
    <property type="entry name" value="IG_LIKE"/>
    <property type="match status" value="3"/>
</dbReference>
<evidence type="ECO:0000256" key="4">
    <source>
        <dbReference type="ARBA" id="ARBA00023277"/>
    </source>
</evidence>
<feature type="domain" description="Fibronectin type-III" evidence="11">
    <location>
        <begin position="3587"/>
        <end position="3679"/>
    </location>
</feature>
<dbReference type="InterPro" id="IPR036179">
    <property type="entry name" value="Ig-like_dom_sf"/>
</dbReference>
<evidence type="ECO:0000256" key="1">
    <source>
        <dbReference type="ARBA" id="ARBA00022729"/>
    </source>
</evidence>
<dbReference type="InterPro" id="IPR007110">
    <property type="entry name" value="Ig-like_dom"/>
</dbReference>
<accession>A0A5C5BVK6</accession>
<keyword evidence="8" id="KW-0472">Membrane</keyword>
<evidence type="ECO:0000256" key="3">
    <source>
        <dbReference type="ARBA" id="ARBA00023001"/>
    </source>
</evidence>
<feature type="domain" description="Fibronectin type-III" evidence="11">
    <location>
        <begin position="2461"/>
        <end position="2571"/>
    </location>
</feature>
<dbReference type="Gene3D" id="2.60.40.10">
    <property type="entry name" value="Immunoglobulins"/>
    <property type="match status" value="15"/>
</dbReference>
<feature type="domain" description="Fibronectin type-III" evidence="11">
    <location>
        <begin position="1218"/>
        <end position="1314"/>
    </location>
</feature>
<evidence type="ECO:0000256" key="8">
    <source>
        <dbReference type="SAM" id="Phobius"/>
    </source>
</evidence>
<keyword evidence="4" id="KW-0119">Carbohydrate metabolism</keyword>
<dbReference type="SUPFAM" id="SSF81296">
    <property type="entry name" value="E set domains"/>
    <property type="match status" value="1"/>
</dbReference>
<feature type="domain" description="Fibronectin type-III" evidence="11">
    <location>
        <begin position="2686"/>
        <end position="2802"/>
    </location>
</feature>
<dbReference type="CDD" id="cd00063">
    <property type="entry name" value="FN3"/>
    <property type="match status" value="10"/>
</dbReference>
<dbReference type="RefSeq" id="WP_139912521.1">
    <property type="nucleotide sequence ID" value="NZ_VEVP01000016.1"/>
</dbReference>
<evidence type="ECO:0000256" key="2">
    <source>
        <dbReference type="ARBA" id="ARBA00022737"/>
    </source>
</evidence>
<dbReference type="InterPro" id="IPR014756">
    <property type="entry name" value="Ig_E-set"/>
</dbReference>
<keyword evidence="2" id="KW-0677">Repeat</keyword>
<feature type="signal peptide" evidence="9">
    <location>
        <begin position="1"/>
        <end position="42"/>
    </location>
</feature>
<feature type="domain" description="Fibronectin type-III" evidence="11">
    <location>
        <begin position="2055"/>
        <end position="2145"/>
    </location>
</feature>
<feature type="transmembrane region" description="Helical" evidence="8">
    <location>
        <begin position="3815"/>
        <end position="3835"/>
    </location>
</feature>
<feature type="domain" description="Ig-like" evidence="10">
    <location>
        <begin position="1534"/>
        <end position="1630"/>
    </location>
</feature>
<evidence type="ECO:0000256" key="7">
    <source>
        <dbReference type="SAM" id="MobiDB-lite"/>
    </source>
</evidence>
<name>A0A5C5BVK6_EGGLN</name>
<keyword evidence="5" id="KW-0378">Hydrolase</keyword>